<comment type="catalytic activity">
    <reaction evidence="7">
        <text>ATP + H2O = ADP + phosphate + H(+)</text>
        <dbReference type="Rhea" id="RHEA:13065"/>
        <dbReference type="ChEBI" id="CHEBI:15377"/>
        <dbReference type="ChEBI" id="CHEBI:15378"/>
        <dbReference type="ChEBI" id="CHEBI:30616"/>
        <dbReference type="ChEBI" id="CHEBI:43474"/>
        <dbReference type="ChEBI" id="CHEBI:456216"/>
        <dbReference type="EC" id="3.6.4.13"/>
    </reaction>
</comment>
<evidence type="ECO:0000313" key="12">
    <source>
        <dbReference type="RefSeq" id="XP_052757081.1"/>
    </source>
</evidence>
<dbReference type="GeneID" id="113515255"/>
<dbReference type="PROSITE" id="PS50304">
    <property type="entry name" value="TUDOR"/>
    <property type="match status" value="1"/>
</dbReference>
<dbReference type="RefSeq" id="XP_052757081.1">
    <property type="nucleotide sequence ID" value="XM_052901121.1"/>
</dbReference>
<evidence type="ECO:0000256" key="4">
    <source>
        <dbReference type="ARBA" id="ARBA00022801"/>
    </source>
</evidence>
<feature type="domain" description="Tudor" evidence="9">
    <location>
        <begin position="1107"/>
        <end position="1166"/>
    </location>
</feature>
<dbReference type="InterPro" id="IPR008978">
    <property type="entry name" value="HSP20-like_chaperone"/>
</dbReference>
<keyword evidence="3" id="KW-0547">Nucleotide-binding</keyword>
<dbReference type="SMART" id="SM00333">
    <property type="entry name" value="TUDOR"/>
    <property type="match status" value="1"/>
</dbReference>
<dbReference type="SUPFAM" id="SSF63748">
    <property type="entry name" value="Tudor/PWWP/MBT"/>
    <property type="match status" value="1"/>
</dbReference>
<feature type="region of interest" description="Disordered" evidence="8">
    <location>
        <begin position="1398"/>
        <end position="1421"/>
    </location>
</feature>
<dbReference type="Gene3D" id="2.30.30.140">
    <property type="match status" value="1"/>
</dbReference>
<feature type="compositionally biased region" description="Basic and acidic residues" evidence="8">
    <location>
        <begin position="303"/>
        <end position="323"/>
    </location>
</feature>
<keyword evidence="2" id="KW-0677">Repeat</keyword>
<dbReference type="CDD" id="cd20435">
    <property type="entry name" value="Tudor_TDRD12_rpt2"/>
    <property type="match status" value="1"/>
</dbReference>
<reference evidence="12" key="1">
    <citation type="submission" date="2025-08" db="UniProtKB">
        <authorList>
            <consortium name="RefSeq"/>
        </authorList>
    </citation>
    <scope>IDENTIFICATION</scope>
    <source>
        <tissue evidence="12">Whole larvae</tissue>
    </source>
</reference>
<gene>
    <name evidence="12" type="primary">LOC113515255</name>
</gene>
<dbReference type="Gene3D" id="3.40.50.300">
    <property type="entry name" value="P-loop containing nucleotide triphosphate hydrolases"/>
    <property type="match status" value="1"/>
</dbReference>
<dbReference type="PANTHER" id="PTHR22655">
    <property type="entry name" value="ATP-DEPENDENT RNA HELICASE TDRD12-RELATED"/>
    <property type="match status" value="1"/>
</dbReference>
<dbReference type="InterPro" id="IPR027417">
    <property type="entry name" value="P-loop_NTPase"/>
</dbReference>
<protein>
    <recommendedName>
        <fullName evidence="1">RNA helicase</fullName>
        <ecNumber evidence="1">3.6.4.13</ecNumber>
    </recommendedName>
</protein>
<evidence type="ECO:0000259" key="10">
    <source>
        <dbReference type="PROSITE" id="PS51203"/>
    </source>
</evidence>
<evidence type="ECO:0000256" key="2">
    <source>
        <dbReference type="ARBA" id="ARBA00022737"/>
    </source>
</evidence>
<dbReference type="EC" id="3.6.4.13" evidence="1"/>
<dbReference type="SUPFAM" id="SSF52540">
    <property type="entry name" value="P-loop containing nucleoside triphosphate hydrolases"/>
    <property type="match status" value="1"/>
</dbReference>
<feature type="domain" description="CS" evidence="10">
    <location>
        <begin position="1454"/>
        <end position="1540"/>
    </location>
</feature>
<keyword evidence="11" id="KW-1185">Reference proteome</keyword>
<evidence type="ECO:0000256" key="5">
    <source>
        <dbReference type="ARBA" id="ARBA00022806"/>
    </source>
</evidence>
<keyword evidence="4" id="KW-0378">Hydrolase</keyword>
<keyword evidence="6" id="KW-0067">ATP-binding</keyword>
<evidence type="ECO:0000256" key="1">
    <source>
        <dbReference type="ARBA" id="ARBA00012552"/>
    </source>
</evidence>
<keyword evidence="5 12" id="KW-0347">Helicase</keyword>
<sequence>MSDSYQIDVLHYLNPHLIWVEVINPPNAEPDEFIFEQIGVYGILPQEITISDDVLSLQTKKCEAWAPTTVLSMNNLFKEATEVWFSPVHIDRRNSLFDNNIHKYGEITVKKQNGKCKLLSKLLIKSGFALNDPCMFLQELSLGMLRTNLTNIQRDEVIKHLTQPNKNKPSKDREKSVKRQTHILQIAKNLESPLTIQNLQRHNQNLDVKYMVKNKIKDLEKCKDVDEKSLGRGVTHKQPEPMQRSSLLRKKLEMSAHVPRHHKQDPASILLATKKFLEANAKIKEDVTSGSSPREPEDTVSEAEDHTGNIEEYKEHSSVKSDENECANKISNMKKTKNANKNSKYKVPEYDMNMEQCVAYGPPGLNPQKLPLKIVPKTSNEVNIVKTLENNEEIEGNYDIHDGLDSAVNVEITNKDQLTLINKDHDEQLETSSAADVKVEGNVDEKDAKSFSEESNIEPSKSVRSKILLKKLRLYKGRISIDSLSLSSDIGKDSSSVTEEDSTKGNEDAERLLEVYLNEVKFFLIKIKEMLKNRANKEMKVQFVVASRIWCDFMESLAKKAPHSVVCIGSFQECVLYSKASTTVNFVKKENKVKTVLEFLEQIVNSKKTVIVCRSNDEVELLEKNLKKHGKIVFGCDNTMTVHDLYDLSKQWNDYEEPLLGPILVCCDGNLTHLNVSDAHYLVHYSLPEMFSMFCKRFSVLNDNYPSIFKTENKNIKIKILLDDSNVEQLPKILNFIKRCTNDVPTFLDEICAKVIEEKDIVKAKKFLPVCDSLLALGECPDFWNCIERHAIFKEYDEPKDWMPKTGIITFKILHVQTAVAYSARLLSNVTKNNTTKYPQTYSTLSLKMGMYYSKESNRQLHGIPKVGDLSAVSIKLNFFARCQVVKILNYYKNGNPNYVLIKLIDEEKLERSRDIYLYYLPEDLRGIETHVVQVRLANVKPKDKDVTFSDLSKEQLKKITEKQEHYMRGTVTLAIGNCVFVDTLEACQDLTSLNETVVTDNFKKTLLDVHAIPNPDHIPKLETLCAAGGLDRKLEEPVAEIVSPLKERPPPRWAHLDTDEMSSVLFGSAENPATFFVRLVKFEDCINLLLKDIEKYVVENPEPVTEVTKGDIVLAKFPDDSTYERARIEEVYNNNRVKSFFVDQGDWRDVPMNELITIPEKFITKLPFQAIECRLIGVKPAGDDWTEFGTNWFCDNCFEDNNGHIKQLYIKYFTKESPQFTGGHKYGVVLIDTNGDDDVLINQLMIDVNLAKENEDELKYFDELKKSADFKKDSQSITSEDDWEKITIPDVKETSKVPLEDFFPKKPIRSVHLVQDSDEDSDQWDINMSSDFASLFKQNDTHKQIKEAEDNVVVNLEKEKEMSEPPKSKALETIEIPKNCDTQVACKNVLKSIKQNTKSQNDKSEIQELDSDDFSSTKDSQVSDIADTTLFNTDTEILSDTSKRPLIIEIDNLRKPKVVWRQNNMIVIIKIQLIGVENYDLEIGKRFMKFFAINDDTKYGFEFELYGVVNDKNYSHSNKGQYILIHLTKVMKKTWLTLTRDGGIKKWIVYDVDSIDTSSDEEEPEDDTTANVIKNIHNQGDTDSDDDLLDDINFKYGRH</sequence>
<proteinExistence type="predicted"/>
<evidence type="ECO:0000259" key="9">
    <source>
        <dbReference type="PROSITE" id="PS50304"/>
    </source>
</evidence>
<evidence type="ECO:0000256" key="6">
    <source>
        <dbReference type="ARBA" id="ARBA00022840"/>
    </source>
</evidence>
<dbReference type="Proteomes" id="UP001652740">
    <property type="component" value="Unplaced"/>
</dbReference>
<dbReference type="InterPro" id="IPR007052">
    <property type="entry name" value="CS_dom"/>
</dbReference>
<feature type="region of interest" description="Disordered" evidence="8">
    <location>
        <begin position="283"/>
        <end position="324"/>
    </location>
</feature>
<organism evidence="11 12">
    <name type="scientific">Galleria mellonella</name>
    <name type="common">Greater wax moth</name>
    <dbReference type="NCBI Taxonomy" id="7137"/>
    <lineage>
        <taxon>Eukaryota</taxon>
        <taxon>Metazoa</taxon>
        <taxon>Ecdysozoa</taxon>
        <taxon>Arthropoda</taxon>
        <taxon>Hexapoda</taxon>
        <taxon>Insecta</taxon>
        <taxon>Pterygota</taxon>
        <taxon>Neoptera</taxon>
        <taxon>Endopterygota</taxon>
        <taxon>Lepidoptera</taxon>
        <taxon>Glossata</taxon>
        <taxon>Ditrysia</taxon>
        <taxon>Pyraloidea</taxon>
        <taxon>Pyralidae</taxon>
        <taxon>Galleriinae</taxon>
        <taxon>Galleria</taxon>
    </lineage>
</organism>
<evidence type="ECO:0000256" key="7">
    <source>
        <dbReference type="ARBA" id="ARBA00047984"/>
    </source>
</evidence>
<dbReference type="InterPro" id="IPR035437">
    <property type="entry name" value="SNase_OB-fold_sf"/>
</dbReference>
<name>A0ABM3N0H8_GALME</name>
<evidence type="ECO:0000256" key="8">
    <source>
        <dbReference type="SAM" id="MobiDB-lite"/>
    </source>
</evidence>
<evidence type="ECO:0000256" key="3">
    <source>
        <dbReference type="ARBA" id="ARBA00022741"/>
    </source>
</evidence>
<dbReference type="SUPFAM" id="SSF49764">
    <property type="entry name" value="HSP20-like chaperones"/>
    <property type="match status" value="1"/>
</dbReference>
<evidence type="ECO:0000313" key="11">
    <source>
        <dbReference type="Proteomes" id="UP001652740"/>
    </source>
</evidence>
<dbReference type="Gene3D" id="2.60.40.790">
    <property type="match status" value="1"/>
</dbReference>
<dbReference type="InterPro" id="IPR002999">
    <property type="entry name" value="Tudor"/>
</dbReference>
<dbReference type="GO" id="GO:0004386">
    <property type="term" value="F:helicase activity"/>
    <property type="evidence" value="ECO:0007669"/>
    <property type="project" value="UniProtKB-KW"/>
</dbReference>
<dbReference type="Pfam" id="PF00567">
    <property type="entry name" value="TUDOR"/>
    <property type="match status" value="1"/>
</dbReference>
<dbReference type="PROSITE" id="PS51203">
    <property type="entry name" value="CS"/>
    <property type="match status" value="1"/>
</dbReference>
<dbReference type="PANTHER" id="PTHR22655:SF2">
    <property type="entry name" value="ATP-DEPENDENT RNA HELICASE TDRD12-RELATED"/>
    <property type="match status" value="1"/>
</dbReference>
<accession>A0ABM3N0H8</accession>
<dbReference type="Gene3D" id="2.40.50.90">
    <property type="match status" value="1"/>
</dbReference>